<name>A0ABU2BR40_9ACTN</name>
<dbReference type="NCBIfam" id="TIGR00996">
    <property type="entry name" value="Mtu_fam_mce"/>
    <property type="match status" value="1"/>
</dbReference>
<keyword evidence="1" id="KW-0472">Membrane</keyword>
<dbReference type="PANTHER" id="PTHR33371:SF16">
    <property type="entry name" value="MCE-FAMILY PROTEIN MCE3F"/>
    <property type="match status" value="1"/>
</dbReference>
<dbReference type="Proteomes" id="UP001183648">
    <property type="component" value="Unassembled WGS sequence"/>
</dbReference>
<comment type="caution">
    <text evidence="4">The sequence shown here is derived from an EMBL/GenBank/DDBJ whole genome shotgun (WGS) entry which is preliminary data.</text>
</comment>
<dbReference type="EMBL" id="JAVDYG010000001">
    <property type="protein sequence ID" value="MDR7361115.1"/>
    <property type="molecule type" value="Genomic_DNA"/>
</dbReference>
<evidence type="ECO:0000313" key="5">
    <source>
        <dbReference type="Proteomes" id="UP001183648"/>
    </source>
</evidence>
<evidence type="ECO:0000259" key="3">
    <source>
        <dbReference type="Pfam" id="PF11887"/>
    </source>
</evidence>
<evidence type="ECO:0000313" key="4">
    <source>
        <dbReference type="EMBL" id="MDR7361115.1"/>
    </source>
</evidence>
<dbReference type="InterPro" id="IPR005693">
    <property type="entry name" value="Mce"/>
</dbReference>
<keyword evidence="1" id="KW-1133">Transmembrane helix</keyword>
<dbReference type="PANTHER" id="PTHR33371">
    <property type="entry name" value="INTERMEMBRANE PHOSPHOLIPID TRANSPORT SYSTEM BINDING PROTEIN MLAD-RELATED"/>
    <property type="match status" value="1"/>
</dbReference>
<dbReference type="Pfam" id="PF11887">
    <property type="entry name" value="Mce4_CUP1"/>
    <property type="match status" value="1"/>
</dbReference>
<sequence>MERKFILSGGGIVLALVLCVFYIFGSVLKTPLLEDAPTVKVEMPRTGGLFEGSQATFRGVRVGKVTKLDLGTEGVEATVKLSGGTEIPADSHVQVRSLSPVGEQYLDFQPADMKGPYLKDGSVIKADAVDLPKTLGSMAITLNKLIEQIQPKKVAIVLDEIATGLGGAERDLQTLVKDGSELLRTFDENWPVTERLLENGNVLLRIGTDNSADILRIARNSKLFAAWLRGYDPTLFRLLERAPGQLEELRRVVRDVRETLPQLLDPAITLSDVMAAHDPHIRELLVQFPRGFNALAGAIRNGAGHLDVIMQRTETCDYPTVRRSPRATTRRPLQDQGHCPKGLAFSQRGAQWAPGPVPVPAR</sequence>
<evidence type="ECO:0000259" key="2">
    <source>
        <dbReference type="Pfam" id="PF02470"/>
    </source>
</evidence>
<protein>
    <submittedName>
        <fullName evidence="4">Phospholipid/cholesterol/gamma-HCH transport system substrate-binding protein</fullName>
    </submittedName>
</protein>
<keyword evidence="5" id="KW-1185">Reference proteome</keyword>
<keyword evidence="1" id="KW-0812">Transmembrane</keyword>
<dbReference type="RefSeq" id="WP_310298589.1">
    <property type="nucleotide sequence ID" value="NZ_BAAAPS010000002.1"/>
</dbReference>
<feature type="domain" description="Mce/MlaD" evidence="2">
    <location>
        <begin position="37"/>
        <end position="110"/>
    </location>
</feature>
<dbReference type="Pfam" id="PF02470">
    <property type="entry name" value="MlaD"/>
    <property type="match status" value="1"/>
</dbReference>
<reference evidence="4 5" key="1">
    <citation type="submission" date="2023-07" db="EMBL/GenBank/DDBJ databases">
        <title>Sequencing the genomes of 1000 actinobacteria strains.</title>
        <authorList>
            <person name="Klenk H.-P."/>
        </authorList>
    </citation>
    <scope>NUCLEOTIDE SEQUENCE [LARGE SCALE GENOMIC DNA]</scope>
    <source>
        <strain evidence="4 5">DSM 19426</strain>
    </source>
</reference>
<dbReference type="InterPro" id="IPR024516">
    <property type="entry name" value="Mce_C"/>
</dbReference>
<evidence type="ECO:0000256" key="1">
    <source>
        <dbReference type="SAM" id="Phobius"/>
    </source>
</evidence>
<dbReference type="InterPro" id="IPR003399">
    <property type="entry name" value="Mce/MlaD"/>
</dbReference>
<feature type="transmembrane region" description="Helical" evidence="1">
    <location>
        <begin position="5"/>
        <end position="24"/>
    </location>
</feature>
<gene>
    <name evidence="4" type="ORF">J2S63_000668</name>
</gene>
<proteinExistence type="predicted"/>
<feature type="domain" description="Mammalian cell entry C-terminal" evidence="3">
    <location>
        <begin position="118"/>
        <end position="294"/>
    </location>
</feature>
<organism evidence="4 5">
    <name type="scientific">Nocardioides marmoribigeumensis</name>
    <dbReference type="NCBI Taxonomy" id="433649"/>
    <lineage>
        <taxon>Bacteria</taxon>
        <taxon>Bacillati</taxon>
        <taxon>Actinomycetota</taxon>
        <taxon>Actinomycetes</taxon>
        <taxon>Propionibacteriales</taxon>
        <taxon>Nocardioidaceae</taxon>
        <taxon>Nocardioides</taxon>
    </lineage>
</organism>
<dbReference type="InterPro" id="IPR052336">
    <property type="entry name" value="MlaD_Phospholipid_Transporter"/>
</dbReference>
<accession>A0ABU2BR40</accession>